<feature type="region of interest" description="Disordered" evidence="1">
    <location>
        <begin position="210"/>
        <end position="234"/>
    </location>
</feature>
<sequence length="234" mass="24680">MHCYDRARVALAILFALTLLAGAGCGSGGDERDHQPALTERDDAGDVLDVRAVERIGTDDWDEVAVDSMMTDGQPGLDLRRAGLAVRGRTLLLHVATEGPIRTGTFALTASTKVSCGDAQLTAYIHVTGDGEATTVEATDRPHGQGRPVEATVRVDGEHMTLALPLLAAASFEDWTVSSTDAVSARLEDARYGDHIPDWSIEGAYFTRGTGTPNYAGGPGDEPCGPPDPPLLAR</sequence>
<evidence type="ECO:0000256" key="2">
    <source>
        <dbReference type="SAM" id="SignalP"/>
    </source>
</evidence>
<proteinExistence type="predicted"/>
<feature type="compositionally biased region" description="Pro residues" evidence="1">
    <location>
        <begin position="224"/>
        <end position="234"/>
    </location>
</feature>
<protein>
    <recommendedName>
        <fullName evidence="5">Lipoprotein</fullName>
    </recommendedName>
</protein>
<keyword evidence="4" id="KW-1185">Reference proteome</keyword>
<evidence type="ECO:0000313" key="3">
    <source>
        <dbReference type="EMBL" id="MDW5593907.1"/>
    </source>
</evidence>
<dbReference type="EMBL" id="JAWSTH010000010">
    <property type="protein sequence ID" value="MDW5593907.1"/>
    <property type="molecule type" value="Genomic_DNA"/>
</dbReference>
<feature type="signal peptide" evidence="2">
    <location>
        <begin position="1"/>
        <end position="21"/>
    </location>
</feature>
<name>A0ABU4HKV5_9ACTN</name>
<dbReference type="RefSeq" id="WP_318596166.1">
    <property type="nucleotide sequence ID" value="NZ_JAWSTH010000010.1"/>
</dbReference>
<accession>A0ABU4HKV5</accession>
<comment type="caution">
    <text evidence="3">The sequence shown here is derived from an EMBL/GenBank/DDBJ whole genome shotgun (WGS) entry which is preliminary data.</text>
</comment>
<evidence type="ECO:0000256" key="1">
    <source>
        <dbReference type="SAM" id="MobiDB-lite"/>
    </source>
</evidence>
<reference evidence="4" key="1">
    <citation type="submission" date="2023-07" db="EMBL/GenBank/DDBJ databases">
        <title>Conexibacter stalactiti sp. nov., isolated from stalactites in a lava cave and emended description of the genus Conexibacter.</title>
        <authorList>
            <person name="Lee S.D."/>
        </authorList>
    </citation>
    <scope>NUCLEOTIDE SEQUENCE [LARGE SCALE GENOMIC DNA]</scope>
    <source>
        <strain evidence="4">KCTC 39840</strain>
    </source>
</reference>
<dbReference type="PROSITE" id="PS51257">
    <property type="entry name" value="PROKAR_LIPOPROTEIN"/>
    <property type="match status" value="1"/>
</dbReference>
<keyword evidence="2" id="KW-0732">Signal</keyword>
<feature type="chain" id="PRO_5046746967" description="Lipoprotein" evidence="2">
    <location>
        <begin position="22"/>
        <end position="234"/>
    </location>
</feature>
<gene>
    <name evidence="3" type="ORF">R7226_06150</name>
</gene>
<evidence type="ECO:0000313" key="4">
    <source>
        <dbReference type="Proteomes" id="UP001284601"/>
    </source>
</evidence>
<evidence type="ECO:0008006" key="5">
    <source>
        <dbReference type="Google" id="ProtNLM"/>
    </source>
</evidence>
<organism evidence="3 4">
    <name type="scientific">Conexibacter stalactiti</name>
    <dbReference type="NCBI Taxonomy" id="1940611"/>
    <lineage>
        <taxon>Bacteria</taxon>
        <taxon>Bacillati</taxon>
        <taxon>Actinomycetota</taxon>
        <taxon>Thermoleophilia</taxon>
        <taxon>Solirubrobacterales</taxon>
        <taxon>Conexibacteraceae</taxon>
        <taxon>Conexibacter</taxon>
    </lineage>
</organism>
<dbReference type="Proteomes" id="UP001284601">
    <property type="component" value="Unassembled WGS sequence"/>
</dbReference>